<dbReference type="EMBL" id="QSTF01000058">
    <property type="protein sequence ID" value="RGM35051.1"/>
    <property type="molecule type" value="Genomic_DNA"/>
</dbReference>
<evidence type="ECO:0000259" key="1">
    <source>
        <dbReference type="Pfam" id="PF10137"/>
    </source>
</evidence>
<dbReference type="Proteomes" id="UP000260780">
    <property type="component" value="Unassembled WGS sequence"/>
</dbReference>
<evidence type="ECO:0000313" key="3">
    <source>
        <dbReference type="Proteomes" id="UP000260780"/>
    </source>
</evidence>
<sequence length="341" mass="40572">MKNNKFAIFYSWQSYIGGYANRVYIKDKIISAFKELNIDIELLEDSRGTTGAPDIPNTILTKIVQSDIFVCDITPAYILDINKNKKRALPNPNVMFELGFAVHSLGWERVICVCNEEYGNIETQPFDISKHRIITYRKKDGEKKSAKSLSLTRLMNDIVSNYDNIVAKRNEFDYKKHDIEIFNKMMSFASEEEFVNSITDFRSTGRFFHWYEKCWDYIQYFQTYPQNRFVNSKLNDSLMKLAIALDELKSLTCQICSAYNTQYWNYEEPEKEYTQEQLKEIWMSQEYRKREIRYPDNDTSENLRKYYDAVDRDEKNITEYSDNVLKAYIAFRDDIKRELII</sequence>
<dbReference type="AlphaFoldDB" id="A0A3E4VYK4"/>
<protein>
    <recommendedName>
        <fullName evidence="1">CD-NTase-associated protein 12/Pycsar effector protein TIR domain-containing protein</fullName>
    </recommendedName>
</protein>
<dbReference type="InterPro" id="IPR019302">
    <property type="entry name" value="CAP12/PCTIR_TIR_dom"/>
</dbReference>
<comment type="caution">
    <text evidence="2">The sequence shown here is derived from an EMBL/GenBank/DDBJ whole genome shotgun (WGS) entry which is preliminary data.</text>
</comment>
<reference evidence="2 3" key="1">
    <citation type="submission" date="2018-08" db="EMBL/GenBank/DDBJ databases">
        <title>A genome reference for cultivated species of the human gut microbiota.</title>
        <authorList>
            <person name="Zou Y."/>
            <person name="Xue W."/>
            <person name="Luo G."/>
        </authorList>
    </citation>
    <scope>NUCLEOTIDE SEQUENCE [LARGE SCALE GENOMIC DNA]</scope>
    <source>
        <strain evidence="2 3">OM08-14</strain>
    </source>
</reference>
<dbReference type="Pfam" id="PF10137">
    <property type="entry name" value="CAP12-PCTIR_TIR"/>
    <property type="match status" value="1"/>
</dbReference>
<proteinExistence type="predicted"/>
<feature type="domain" description="CD-NTase-associated protein 12/Pycsar effector protein TIR" evidence="1">
    <location>
        <begin position="25"/>
        <end position="117"/>
    </location>
</feature>
<organism evidence="2 3">
    <name type="scientific">Phocaeicola plebeius</name>
    <dbReference type="NCBI Taxonomy" id="310297"/>
    <lineage>
        <taxon>Bacteria</taxon>
        <taxon>Pseudomonadati</taxon>
        <taxon>Bacteroidota</taxon>
        <taxon>Bacteroidia</taxon>
        <taxon>Bacteroidales</taxon>
        <taxon>Bacteroidaceae</taxon>
        <taxon>Phocaeicola</taxon>
    </lineage>
</organism>
<accession>A0A3E4VYK4</accession>
<dbReference type="GO" id="GO:0050135">
    <property type="term" value="F:NADP+ nucleosidase activity"/>
    <property type="evidence" value="ECO:0007669"/>
    <property type="project" value="InterPro"/>
</dbReference>
<evidence type="ECO:0000313" key="2">
    <source>
        <dbReference type="EMBL" id="RGM35051.1"/>
    </source>
</evidence>
<gene>
    <name evidence="2" type="ORF">DXC17_15330</name>
</gene>
<dbReference type="RefSeq" id="WP_117748482.1">
    <property type="nucleotide sequence ID" value="NZ_CATXHJ010000044.1"/>
</dbReference>
<name>A0A3E4VYK4_9BACT</name>